<evidence type="ECO:0000256" key="1">
    <source>
        <dbReference type="SAM" id="Phobius"/>
    </source>
</evidence>
<dbReference type="EMBL" id="DSRP01000695">
    <property type="protein sequence ID" value="HGG93260.1"/>
    <property type="molecule type" value="Genomic_DNA"/>
</dbReference>
<name>A0A7C4AI06_9BACT</name>
<feature type="transmembrane region" description="Helical" evidence="1">
    <location>
        <begin position="6"/>
        <end position="36"/>
    </location>
</feature>
<accession>A0A7C4AI06</accession>
<gene>
    <name evidence="2" type="ORF">ENR59_09970</name>
</gene>
<dbReference type="InterPro" id="IPR007403">
    <property type="entry name" value="DUF456"/>
</dbReference>
<dbReference type="Pfam" id="PF04306">
    <property type="entry name" value="DUF456"/>
    <property type="match status" value="1"/>
</dbReference>
<comment type="caution">
    <text evidence="2">The sequence shown here is derived from an EMBL/GenBank/DDBJ whole genome shotgun (WGS) entry which is preliminary data.</text>
</comment>
<evidence type="ECO:0000313" key="2">
    <source>
        <dbReference type="EMBL" id="HGG93260.1"/>
    </source>
</evidence>
<keyword evidence="1" id="KW-0472">Membrane</keyword>
<sequence length="178" mass="18609">MEYVWAVAFILLLLGMLSLNILSLPGNWVMLALAWFWDWTHPGLNLGWGYYLPLAAMAVAGEVIEFAAQYVGGKKYGSSSKGNIGAFIGAVAGAIFCAPFLLGLGALFGAVGGAYVGCYVFERMHGRPSAEAWHAAKGAMLGRVLGFVVKIGLGGGMLALIARSVWPKAAALAASIAL</sequence>
<keyword evidence="1" id="KW-1133">Transmembrane helix</keyword>
<dbReference type="PANTHER" id="PTHR39165">
    <property type="entry name" value="IG HYPOTHETICAL 17883"/>
    <property type="match status" value="1"/>
</dbReference>
<feature type="transmembrane region" description="Helical" evidence="1">
    <location>
        <begin position="88"/>
        <end position="121"/>
    </location>
</feature>
<protein>
    <submittedName>
        <fullName evidence="2">DUF456 domain-containing protein</fullName>
    </submittedName>
</protein>
<dbReference type="PANTHER" id="PTHR39165:SF1">
    <property type="entry name" value="DUF456 DOMAIN-CONTAINING PROTEIN"/>
    <property type="match status" value="1"/>
</dbReference>
<reference evidence="2" key="1">
    <citation type="journal article" date="2020" name="mSystems">
        <title>Genome- and Community-Level Interaction Insights into Carbon Utilization and Element Cycling Functions of Hydrothermarchaeota in Hydrothermal Sediment.</title>
        <authorList>
            <person name="Zhou Z."/>
            <person name="Liu Y."/>
            <person name="Xu W."/>
            <person name="Pan J."/>
            <person name="Luo Z.H."/>
            <person name="Li M."/>
        </authorList>
    </citation>
    <scope>NUCLEOTIDE SEQUENCE [LARGE SCALE GENOMIC DNA]</scope>
    <source>
        <strain evidence="2">SpSt-413</strain>
    </source>
</reference>
<feature type="transmembrane region" description="Helical" evidence="1">
    <location>
        <begin position="141"/>
        <end position="162"/>
    </location>
</feature>
<keyword evidence="1" id="KW-0812">Transmembrane</keyword>
<dbReference type="AlphaFoldDB" id="A0A7C4AI06"/>
<organism evidence="2">
    <name type="scientific">Fundidesulfovibrio putealis</name>
    <dbReference type="NCBI Taxonomy" id="270496"/>
    <lineage>
        <taxon>Bacteria</taxon>
        <taxon>Pseudomonadati</taxon>
        <taxon>Thermodesulfobacteriota</taxon>
        <taxon>Desulfovibrionia</taxon>
        <taxon>Desulfovibrionales</taxon>
        <taxon>Desulfovibrionaceae</taxon>
        <taxon>Fundidesulfovibrio</taxon>
    </lineage>
</organism>
<proteinExistence type="predicted"/>
<feature type="transmembrane region" description="Helical" evidence="1">
    <location>
        <begin position="48"/>
        <end position="68"/>
    </location>
</feature>